<evidence type="ECO:0000256" key="6">
    <source>
        <dbReference type="PROSITE-ProRule" id="PRU00108"/>
    </source>
</evidence>
<keyword evidence="6 7" id="KW-0238">DNA-binding</keyword>
<evidence type="ECO:0000256" key="8">
    <source>
        <dbReference type="SAM" id="MobiDB-lite"/>
    </source>
</evidence>
<dbReference type="InterPro" id="IPR009057">
    <property type="entry name" value="Homeodomain-like_sf"/>
</dbReference>
<dbReference type="SUPFAM" id="SSF46689">
    <property type="entry name" value="Homeodomain-like"/>
    <property type="match status" value="1"/>
</dbReference>
<dbReference type="InterPro" id="IPR023339">
    <property type="entry name" value="CVC"/>
</dbReference>
<gene>
    <name evidence="11" type="ORF">APZ42_011437</name>
</gene>
<evidence type="ECO:0000313" key="11">
    <source>
        <dbReference type="EMBL" id="KZS21498.1"/>
    </source>
</evidence>
<evidence type="ECO:0000256" key="5">
    <source>
        <dbReference type="ARBA" id="ARBA00023163"/>
    </source>
</evidence>
<evidence type="ECO:0000259" key="9">
    <source>
        <dbReference type="PROSITE" id="PS50071"/>
    </source>
</evidence>
<dbReference type="Proteomes" id="UP000076858">
    <property type="component" value="Unassembled WGS sequence"/>
</dbReference>
<keyword evidence="6 7" id="KW-0539">Nucleus</keyword>
<dbReference type="PANTHER" id="PTHR46892:SF3">
    <property type="entry name" value="VISUAL SYSTEM HOMEOBOX 2"/>
    <property type="match status" value="1"/>
</dbReference>
<comment type="similarity">
    <text evidence="2">Belongs to the paired homeobox family.</text>
</comment>
<keyword evidence="6 7" id="KW-0371">Homeobox</keyword>
<organism evidence="11 12">
    <name type="scientific">Daphnia magna</name>
    <dbReference type="NCBI Taxonomy" id="35525"/>
    <lineage>
        <taxon>Eukaryota</taxon>
        <taxon>Metazoa</taxon>
        <taxon>Ecdysozoa</taxon>
        <taxon>Arthropoda</taxon>
        <taxon>Crustacea</taxon>
        <taxon>Branchiopoda</taxon>
        <taxon>Diplostraca</taxon>
        <taxon>Cladocera</taxon>
        <taxon>Anomopoda</taxon>
        <taxon>Daphniidae</taxon>
        <taxon>Daphnia</taxon>
    </lineage>
</organism>
<dbReference type="EMBL" id="LRGB01000024">
    <property type="protein sequence ID" value="KZS21498.1"/>
    <property type="molecule type" value="Genomic_DNA"/>
</dbReference>
<keyword evidence="5" id="KW-0804">Transcription</keyword>
<protein>
    <submittedName>
        <fullName evidence="11">Putative Visual system homeobox 1</fullName>
    </submittedName>
</protein>
<comment type="subcellular location">
    <subcellularLocation>
        <location evidence="1 6 7">Nucleus</location>
    </subcellularLocation>
</comment>
<dbReference type="PROSITE" id="PS50071">
    <property type="entry name" value="HOMEOBOX_2"/>
    <property type="match status" value="1"/>
</dbReference>
<dbReference type="Pfam" id="PF00046">
    <property type="entry name" value="Homeodomain"/>
    <property type="match status" value="1"/>
</dbReference>
<evidence type="ECO:0000256" key="1">
    <source>
        <dbReference type="ARBA" id="ARBA00004123"/>
    </source>
</evidence>
<feature type="compositionally biased region" description="Basic and acidic residues" evidence="8">
    <location>
        <begin position="204"/>
        <end position="224"/>
    </location>
</feature>
<feature type="region of interest" description="Disordered" evidence="8">
    <location>
        <begin position="293"/>
        <end position="339"/>
    </location>
</feature>
<dbReference type="OrthoDB" id="6159439at2759"/>
<evidence type="ECO:0000256" key="4">
    <source>
        <dbReference type="ARBA" id="ARBA00023015"/>
    </source>
</evidence>
<dbReference type="GO" id="GO:1990837">
    <property type="term" value="F:sequence-specific double-stranded DNA binding"/>
    <property type="evidence" value="ECO:0007669"/>
    <property type="project" value="TreeGrafter"/>
</dbReference>
<dbReference type="SMART" id="SM00389">
    <property type="entry name" value="HOX"/>
    <property type="match status" value="1"/>
</dbReference>
<comment type="caution">
    <text evidence="11">The sequence shown here is derived from an EMBL/GenBank/DDBJ whole genome shotgun (WGS) entry which is preliminary data.</text>
</comment>
<sequence length="339" mass="37890">MRIEGRGDGGHCNSSKLDELNVSGGGSNNNGVNGANNPNRKKKKKRRHRTIFTSYQLEELEKAFKEAHYPDVYAREMLSLKTDLPEDRIQVSLIEYRISAHVWFQNRRAKWRKTEKCWGRSTIMAEYGLYGAMVRHSLPLPDTIVKSAKENECVAPWLLGMHRKSLEAAHQLTSGDESNKEDDEENGGGGHGERTRDSGTGPNDGRDHSSGDEQPDKTNREPNGNKHNSKHSPGGIQTTGQHQHGHLSHLHPPTSNEASTYMASYAAAQLHHARSPVDDFRMNSVAELRAKAAEHQARIAGGFSVSHHHQQQLHLQQQQQQQQRDGEFLISSDSSSSSF</sequence>
<evidence type="ECO:0000256" key="7">
    <source>
        <dbReference type="RuleBase" id="RU000682"/>
    </source>
</evidence>
<keyword evidence="12" id="KW-1185">Reference proteome</keyword>
<dbReference type="PROSITE" id="PS51496">
    <property type="entry name" value="CVC"/>
    <property type="match status" value="1"/>
</dbReference>
<dbReference type="GO" id="GO:0006357">
    <property type="term" value="P:regulation of transcription by RNA polymerase II"/>
    <property type="evidence" value="ECO:0007669"/>
    <property type="project" value="TreeGrafter"/>
</dbReference>
<keyword evidence="3" id="KW-0217">Developmental protein</keyword>
<keyword evidence="4" id="KW-0805">Transcription regulation</keyword>
<dbReference type="PANTHER" id="PTHR46892">
    <property type="entry name" value="VISUAL SYSTEM HOMEOBOX 2"/>
    <property type="match status" value="1"/>
</dbReference>
<feature type="compositionally biased region" description="Basic residues" evidence="8">
    <location>
        <begin position="39"/>
        <end position="48"/>
    </location>
</feature>
<name>A0A162SP27_9CRUS</name>
<dbReference type="InterPro" id="IPR001356">
    <property type="entry name" value="HD"/>
</dbReference>
<feature type="domain" description="CVC" evidence="10">
    <location>
        <begin position="116"/>
        <end position="167"/>
    </location>
</feature>
<dbReference type="GO" id="GO:0005634">
    <property type="term" value="C:nucleus"/>
    <property type="evidence" value="ECO:0007669"/>
    <property type="project" value="UniProtKB-SubCell"/>
</dbReference>
<feature type="compositionally biased region" description="Low complexity" evidence="8">
    <location>
        <begin position="29"/>
        <end position="38"/>
    </location>
</feature>
<dbReference type="InterPro" id="IPR052294">
    <property type="entry name" value="VSX_homeobox_regulators"/>
</dbReference>
<reference evidence="11 12" key="1">
    <citation type="submission" date="2016-03" db="EMBL/GenBank/DDBJ databases">
        <title>EvidentialGene: Evidence-directed Construction of Genes on Genomes.</title>
        <authorList>
            <person name="Gilbert D.G."/>
            <person name="Choi J.-H."/>
            <person name="Mockaitis K."/>
            <person name="Colbourne J."/>
            <person name="Pfrender M."/>
        </authorList>
    </citation>
    <scope>NUCLEOTIDE SEQUENCE [LARGE SCALE GENOMIC DNA]</scope>
    <source>
        <strain evidence="11 12">Xinb3</strain>
        <tissue evidence="11">Complete organism</tissue>
    </source>
</reference>
<feature type="domain" description="Homeobox" evidence="9">
    <location>
        <begin position="43"/>
        <end position="114"/>
    </location>
</feature>
<evidence type="ECO:0000313" key="12">
    <source>
        <dbReference type="Proteomes" id="UP000076858"/>
    </source>
</evidence>
<accession>A0A162SP27</accession>
<evidence type="ECO:0000256" key="2">
    <source>
        <dbReference type="ARBA" id="ARBA00005733"/>
    </source>
</evidence>
<feature type="DNA-binding region" description="Homeobox" evidence="6">
    <location>
        <begin position="45"/>
        <end position="115"/>
    </location>
</feature>
<feature type="region of interest" description="Disordered" evidence="8">
    <location>
        <begin position="1"/>
        <end position="48"/>
    </location>
</feature>
<evidence type="ECO:0000259" key="10">
    <source>
        <dbReference type="PROSITE" id="PS51496"/>
    </source>
</evidence>
<dbReference type="STRING" id="35525.A0A162SP27"/>
<dbReference type="AlphaFoldDB" id="A0A162SP27"/>
<feature type="compositionally biased region" description="Low complexity" evidence="8">
    <location>
        <begin position="312"/>
        <end position="323"/>
    </location>
</feature>
<dbReference type="FunFam" id="1.10.10.60:FF:000383">
    <property type="entry name" value="box A-binding factor"/>
    <property type="match status" value="1"/>
</dbReference>
<feature type="region of interest" description="Disordered" evidence="8">
    <location>
        <begin position="170"/>
        <end position="257"/>
    </location>
</feature>
<dbReference type="Gene3D" id="1.10.10.60">
    <property type="entry name" value="Homeodomain-like"/>
    <property type="match status" value="1"/>
</dbReference>
<proteinExistence type="inferred from homology"/>
<dbReference type="CDD" id="cd00086">
    <property type="entry name" value="homeodomain"/>
    <property type="match status" value="1"/>
</dbReference>
<evidence type="ECO:0000256" key="3">
    <source>
        <dbReference type="ARBA" id="ARBA00022473"/>
    </source>
</evidence>